<evidence type="ECO:0000313" key="2">
    <source>
        <dbReference type="Proteomes" id="UP000235145"/>
    </source>
</evidence>
<comment type="caution">
    <text evidence="1">The sequence shown here is derived from an EMBL/GenBank/DDBJ whole genome shotgun (WGS) entry which is preliminary data.</text>
</comment>
<sequence>MLIRFRNRLYSQDNDKQVPLPAFGEDGAFLESRLYLLLLLMLKLIGTRENDGRQHNLPTTNEVATLIIGDIDGSDSRDIILET</sequence>
<proteinExistence type="predicted"/>
<dbReference type="AlphaFoldDB" id="A0A9R1VNF1"/>
<dbReference type="EMBL" id="NBSK02000005">
    <property type="protein sequence ID" value="KAJ0207942.1"/>
    <property type="molecule type" value="Genomic_DNA"/>
</dbReference>
<accession>A0A9R1VNF1</accession>
<protein>
    <submittedName>
        <fullName evidence="1">Uncharacterized protein</fullName>
    </submittedName>
</protein>
<keyword evidence="2" id="KW-1185">Reference proteome</keyword>
<organism evidence="1 2">
    <name type="scientific">Lactuca sativa</name>
    <name type="common">Garden lettuce</name>
    <dbReference type="NCBI Taxonomy" id="4236"/>
    <lineage>
        <taxon>Eukaryota</taxon>
        <taxon>Viridiplantae</taxon>
        <taxon>Streptophyta</taxon>
        <taxon>Embryophyta</taxon>
        <taxon>Tracheophyta</taxon>
        <taxon>Spermatophyta</taxon>
        <taxon>Magnoliopsida</taxon>
        <taxon>eudicotyledons</taxon>
        <taxon>Gunneridae</taxon>
        <taxon>Pentapetalae</taxon>
        <taxon>asterids</taxon>
        <taxon>campanulids</taxon>
        <taxon>Asterales</taxon>
        <taxon>Asteraceae</taxon>
        <taxon>Cichorioideae</taxon>
        <taxon>Cichorieae</taxon>
        <taxon>Lactucinae</taxon>
        <taxon>Lactuca</taxon>
    </lineage>
</organism>
<name>A0A9R1VNF1_LACSA</name>
<reference evidence="1 2" key="1">
    <citation type="journal article" date="2017" name="Nat. Commun.">
        <title>Genome assembly with in vitro proximity ligation data and whole-genome triplication in lettuce.</title>
        <authorList>
            <person name="Reyes-Chin-Wo S."/>
            <person name="Wang Z."/>
            <person name="Yang X."/>
            <person name="Kozik A."/>
            <person name="Arikit S."/>
            <person name="Song C."/>
            <person name="Xia L."/>
            <person name="Froenicke L."/>
            <person name="Lavelle D.O."/>
            <person name="Truco M.J."/>
            <person name="Xia R."/>
            <person name="Zhu S."/>
            <person name="Xu C."/>
            <person name="Xu H."/>
            <person name="Xu X."/>
            <person name="Cox K."/>
            <person name="Korf I."/>
            <person name="Meyers B.C."/>
            <person name="Michelmore R.W."/>
        </authorList>
    </citation>
    <scope>NUCLEOTIDE SEQUENCE [LARGE SCALE GENOMIC DNA]</scope>
    <source>
        <strain evidence="2">cv. Salinas</strain>
        <tissue evidence="1">Seedlings</tissue>
    </source>
</reference>
<dbReference type="Proteomes" id="UP000235145">
    <property type="component" value="Unassembled WGS sequence"/>
</dbReference>
<evidence type="ECO:0000313" key="1">
    <source>
        <dbReference type="EMBL" id="KAJ0207942.1"/>
    </source>
</evidence>
<gene>
    <name evidence="1" type="ORF">LSAT_V11C500262980</name>
</gene>